<dbReference type="RefSeq" id="WP_151005874.1">
    <property type="nucleotide sequence ID" value="NZ_BPQY01000682.1"/>
</dbReference>
<comment type="caution">
    <text evidence="1">The sequence shown here is derived from an EMBL/GenBank/DDBJ whole genome shotgun (WGS) entry which is preliminary data.</text>
</comment>
<dbReference type="AlphaFoldDB" id="A0A6L3SUS7"/>
<sequence>MLYTEEVLDRRTGTLNTISIGDWVTLTELGELHGVGSREVRSILRQIDIISIEGRGKNTRHRLQPWFVERGYGKRVTPTKRRSPFDVIGPEGRLWIKSHWVEAVAALEAERSVPKVVEARIALATFQAREGRTPLSVKQSIYWLCHHYPDLMHTEMASIINVSQQLVSREVKIRAACRKALEQRKEQPVPILERRVLMSVPYDAL</sequence>
<dbReference type="Proteomes" id="UP000474159">
    <property type="component" value="Unassembled WGS sequence"/>
</dbReference>
<evidence type="ECO:0000313" key="1">
    <source>
        <dbReference type="EMBL" id="KAB1068499.1"/>
    </source>
</evidence>
<dbReference type="OrthoDB" id="7949584at2"/>
<accession>A0A6L3SUS7</accession>
<reference evidence="1 2" key="1">
    <citation type="submission" date="2019-09" db="EMBL/GenBank/DDBJ databases">
        <title>YIM 48816 draft genome.</title>
        <authorList>
            <person name="Jiang L."/>
        </authorList>
    </citation>
    <scope>NUCLEOTIDE SEQUENCE [LARGE SCALE GENOMIC DNA]</scope>
    <source>
        <strain evidence="1 2">YIM 48816</strain>
    </source>
</reference>
<evidence type="ECO:0000313" key="2">
    <source>
        <dbReference type="Proteomes" id="UP000474159"/>
    </source>
</evidence>
<keyword evidence="2" id="KW-1185">Reference proteome</keyword>
<proteinExistence type="predicted"/>
<protein>
    <submittedName>
        <fullName evidence="1">Uncharacterized protein</fullName>
    </submittedName>
</protein>
<name>A0A6L3SUS7_9HYPH</name>
<gene>
    <name evidence="1" type="ORF">F6X53_31700</name>
</gene>
<dbReference type="EMBL" id="VZZK01000089">
    <property type="protein sequence ID" value="KAB1068499.1"/>
    <property type="molecule type" value="Genomic_DNA"/>
</dbReference>
<organism evidence="1 2">
    <name type="scientific">Methylobacterium soli</name>
    <dbReference type="NCBI Taxonomy" id="553447"/>
    <lineage>
        <taxon>Bacteria</taxon>
        <taxon>Pseudomonadati</taxon>
        <taxon>Pseudomonadota</taxon>
        <taxon>Alphaproteobacteria</taxon>
        <taxon>Hyphomicrobiales</taxon>
        <taxon>Methylobacteriaceae</taxon>
        <taxon>Methylobacterium</taxon>
    </lineage>
</organism>